<evidence type="ECO:0000256" key="1">
    <source>
        <dbReference type="SAM" id="MobiDB-lite"/>
    </source>
</evidence>
<feature type="region of interest" description="Disordered" evidence="1">
    <location>
        <begin position="210"/>
        <end position="265"/>
    </location>
</feature>
<accession>A0A836GYI1</accession>
<feature type="compositionally biased region" description="Low complexity" evidence="1">
    <location>
        <begin position="229"/>
        <end position="240"/>
    </location>
</feature>
<feature type="compositionally biased region" description="Low complexity" evidence="1">
    <location>
        <begin position="587"/>
        <end position="601"/>
    </location>
</feature>
<feature type="compositionally biased region" description="Polar residues" evidence="1">
    <location>
        <begin position="31"/>
        <end position="41"/>
    </location>
</feature>
<proteinExistence type="predicted"/>
<feature type="compositionally biased region" description="Low complexity" evidence="1">
    <location>
        <begin position="278"/>
        <end position="289"/>
    </location>
</feature>
<feature type="region of interest" description="Disordered" evidence="1">
    <location>
        <begin position="585"/>
        <end position="672"/>
    </location>
</feature>
<evidence type="ECO:0000313" key="2">
    <source>
        <dbReference type="EMBL" id="KAG5476177.1"/>
    </source>
</evidence>
<dbReference type="Proteomes" id="UP000674143">
    <property type="component" value="Unassembled WGS sequence"/>
</dbReference>
<dbReference type="EMBL" id="JAFHLR010000026">
    <property type="protein sequence ID" value="KAG5476177.1"/>
    <property type="molecule type" value="Genomic_DNA"/>
</dbReference>
<feature type="compositionally biased region" description="Polar residues" evidence="1">
    <location>
        <begin position="520"/>
        <end position="533"/>
    </location>
</feature>
<feature type="region of interest" description="Disordered" evidence="1">
    <location>
        <begin position="1415"/>
        <end position="1434"/>
    </location>
</feature>
<reference evidence="3" key="2">
    <citation type="journal article" date="2021" name="Sci. Data">
        <title>Chromosome-scale genome sequencing, assembly and annotation of six genomes from subfamily Leishmaniinae.</title>
        <authorList>
            <person name="Almutairi H."/>
            <person name="Urbaniak M.D."/>
            <person name="Bates M.D."/>
            <person name="Jariyapan N."/>
            <person name="Kwakye-Nuako G."/>
            <person name="Thomaz Soccol V."/>
            <person name="Al-Salem W.S."/>
            <person name="Dillon R.J."/>
            <person name="Bates P.A."/>
            <person name="Gatherer D."/>
        </authorList>
    </citation>
    <scope>NUCLEOTIDE SEQUENCE [LARGE SCALE GENOMIC DNA]</scope>
</reference>
<dbReference type="KEGG" id="loi:92361041"/>
<evidence type="ECO:0000313" key="3">
    <source>
        <dbReference type="Proteomes" id="UP000674143"/>
    </source>
</evidence>
<feature type="compositionally biased region" description="Pro residues" evidence="1">
    <location>
        <begin position="1317"/>
        <end position="1326"/>
    </location>
</feature>
<keyword evidence="3" id="KW-1185">Reference proteome</keyword>
<comment type="caution">
    <text evidence="2">The sequence shown here is derived from an EMBL/GenBank/DDBJ whole genome shotgun (WGS) entry which is preliminary data.</text>
</comment>
<reference evidence="3" key="1">
    <citation type="journal article" date="2021" name="Microbiol. Resour. Announc.">
        <title>LGAAP: Leishmaniinae Genome Assembly and Annotation Pipeline.</title>
        <authorList>
            <person name="Almutairi H."/>
            <person name="Urbaniak M.D."/>
            <person name="Bates M.D."/>
            <person name="Jariyapan N."/>
            <person name="Kwakye-Nuako G."/>
            <person name="Thomaz-Soccol V."/>
            <person name="Al-Salem W.S."/>
            <person name="Dillon R.J."/>
            <person name="Bates P.A."/>
            <person name="Gatherer D."/>
        </authorList>
    </citation>
    <scope>NUCLEOTIDE SEQUENCE [LARGE SCALE GENOMIC DNA]</scope>
</reference>
<feature type="region of interest" description="Disordered" evidence="1">
    <location>
        <begin position="1384"/>
        <end position="1405"/>
    </location>
</feature>
<feature type="region of interest" description="Disordered" evidence="1">
    <location>
        <begin position="772"/>
        <end position="890"/>
    </location>
</feature>
<feature type="compositionally biased region" description="Polar residues" evidence="1">
    <location>
        <begin position="241"/>
        <end position="250"/>
    </location>
</feature>
<feature type="compositionally biased region" description="Basic residues" evidence="1">
    <location>
        <begin position="855"/>
        <end position="872"/>
    </location>
</feature>
<feature type="region of interest" description="Disordered" evidence="1">
    <location>
        <begin position="277"/>
        <end position="296"/>
    </location>
</feature>
<dbReference type="RefSeq" id="XP_067062410.1">
    <property type="nucleotide sequence ID" value="XM_067207107.1"/>
</dbReference>
<organism evidence="2 3">
    <name type="scientific">Leishmania orientalis</name>
    <dbReference type="NCBI Taxonomy" id="2249476"/>
    <lineage>
        <taxon>Eukaryota</taxon>
        <taxon>Discoba</taxon>
        <taxon>Euglenozoa</taxon>
        <taxon>Kinetoplastea</taxon>
        <taxon>Metakinetoplastina</taxon>
        <taxon>Trypanosomatida</taxon>
        <taxon>Trypanosomatidae</taxon>
        <taxon>Leishmaniinae</taxon>
        <taxon>Leishmania</taxon>
    </lineage>
</organism>
<feature type="compositionally biased region" description="Polar residues" evidence="1">
    <location>
        <begin position="1289"/>
        <end position="1312"/>
    </location>
</feature>
<feature type="region of interest" description="Disordered" evidence="1">
    <location>
        <begin position="1288"/>
        <end position="1333"/>
    </location>
</feature>
<gene>
    <name evidence="2" type="ORF">LSCM4_05137</name>
</gene>
<feature type="region of interest" description="Disordered" evidence="1">
    <location>
        <begin position="23"/>
        <end position="46"/>
    </location>
</feature>
<feature type="region of interest" description="Disordered" evidence="1">
    <location>
        <begin position="1119"/>
        <end position="1148"/>
    </location>
</feature>
<protein>
    <submittedName>
        <fullName evidence="2">Uncharacterized protein</fullName>
    </submittedName>
</protein>
<name>A0A836GYI1_9TRYP</name>
<sequence>MNPHGTTFVVTSAAVDAFSAGVSGHGETAQPKMSSKLSVAGSTKPPGLNETIEAPLTPLPFETLLSPGASAALDASLYGGCAPLPRAPAATAVVAIANAAPQPTVDRGAGRAGGGILIKENDSSRKVDVALVKTSLQSLARAASEAAKDCRYDDDNDDTGGGRPRCGGQASAVLATFPCRAACALQATPELCQRGDDLLFAAAALNSFTTDGLGKDAPQRTATATDVRASPASSAPHSTAETQWHNTSEASEPDLHEVLSPDTGASTEDLTAISSVTASSPLGGSASPATMSERPAEPAPIADLAAKGRALVSVSETLSPFQRNTTGLQQPAQLSDWRRKRASDKSAMQLERSSGGRDGHGDAPLLSLKNTLTWRAETPTCDGEPPPTLLLSPQRRGLLDSNVCTPVSTEVATATTQATVVSGSASHPSNLHYSPQAFDTHTATERSASITTICGPRQAIAPSPQSSPPIFPGGAVVTSASLGVSVRSPLGLPMPMSGSTASLAFPRCASAFPPRATPDTVANSSGDESAQQSPRRHDQKDEDDSLEPLLSFTAPVVTPAAQHVSSLTAAAWSKSLRSSPIILSRHQQPPQQQQQVQLSPFQRPPYGAANTPESDSKESFSVRPQQSLGSFTVASTTSVCADNPADPRSPPRMTAEHSSLHDSAMSTWQNSTTSEDRILQTLAHGMALGGVATGPWKALQDNSAPPTFSWRATELQDRCLTEKPLAPQRSMSRSSRLAASCTAGADSSMHHSPWNCTSFPCGPSLLVPPLHGTDRSRSTCGGTRVPLSRGKSPMAVLASSPTRFLEPQLKQGRLGGMSSTRPAVARGRRPAQMRSPVSVLASSEGDDAADANSHSRVRNPRTAARPRPRKRRMEANTPKRLQQRRERPNSGYLFAVANNSSLRSAGGSTAAAPPALVASVHHAERSLVTPMRGYSFKQHSATASVASSALSQVPFVVEGVISAGSTLCRASWVEAAVATRWCVASTDTAARRPGGDRAVMLRSDDSSAAHYRMLSSGFFSAADSSIAVAAPMEALLEEQLTFLQSVHDVGGFAAQSAAGASLDCTAAAQNLLAGVVAPVVSPPSHRSSPPPAPFPSAGLVSGRMRRVTAGGVLKAPSFDATGTAGSSPAMTAAAPSGSSIKSPGKVSERISTKLPTAKPIRVANDSIATEPIALRGERPSVCAPSPPTSAMWLRPSLTRRPSYRIPGSEAVATPQLIEGLSVRNNVSARPSDSTRSAFLPILPLALEEKAATPSIYELGTPRAMNPMSSSPEADYKVAAAPRRAADTYHLSTPTHGNSGESGTHSAALSISCRSPPGILPPPPPPQQQQQQTPLRLQMCVPAAMWPSLYGVHDDQDACRIADRSSSTRAALILSSLTTSSNSIVDRTAGTDTRGGEGYGQRYRPNGEAHFHERGALAGSSSQYRGSGRGGDGVGTRAPLSISIPCYERYRDVEALLDDAERVMNRTAVPIVSLLGYGSWSVNGDEYSFETLGNGMGSSVMSLATPALTTSITGPNTGLVSPLVPEAILDKPVASSTGTIPSLSASAPGSR</sequence>
<feature type="compositionally biased region" description="Polar residues" evidence="1">
    <location>
        <begin position="622"/>
        <end position="640"/>
    </location>
</feature>
<feature type="region of interest" description="Disordered" evidence="1">
    <location>
        <begin position="514"/>
        <end position="545"/>
    </location>
</feature>
<dbReference type="GeneID" id="92361041"/>
<feature type="compositionally biased region" description="Polar residues" evidence="1">
    <location>
        <begin position="322"/>
        <end position="333"/>
    </location>
</feature>
<feature type="region of interest" description="Disordered" evidence="1">
    <location>
        <begin position="322"/>
        <end position="364"/>
    </location>
</feature>